<dbReference type="InterPro" id="IPR032466">
    <property type="entry name" value="Metal_Hydrolase"/>
</dbReference>
<feature type="domain" description="Amidohydrolase-related" evidence="1">
    <location>
        <begin position="49"/>
        <end position="376"/>
    </location>
</feature>
<gene>
    <name evidence="2" type="ORF">CSC94_01900</name>
</gene>
<dbReference type="OrthoDB" id="9785413at2"/>
<protein>
    <submittedName>
        <fullName evidence="2">Phosphonate metabolism protein PhnM</fullName>
    </submittedName>
</protein>
<dbReference type="Gene3D" id="3.20.20.140">
    <property type="entry name" value="Metal-dependent hydrolases"/>
    <property type="match status" value="2"/>
</dbReference>
<dbReference type="NCBIfam" id="TIGR02318">
    <property type="entry name" value="phosphono_phnM"/>
    <property type="match status" value="1"/>
</dbReference>
<dbReference type="InterPro" id="IPR051781">
    <property type="entry name" value="Metallo-dep_Hydrolase"/>
</dbReference>
<dbReference type="NCBIfam" id="NF011983">
    <property type="entry name" value="PRK15446.1-4"/>
    <property type="match status" value="1"/>
</dbReference>
<keyword evidence="3" id="KW-1185">Reference proteome</keyword>
<dbReference type="GO" id="GO:0016810">
    <property type="term" value="F:hydrolase activity, acting on carbon-nitrogen (but not peptide) bonds"/>
    <property type="evidence" value="ECO:0007669"/>
    <property type="project" value="InterPro"/>
</dbReference>
<dbReference type="AlphaFoldDB" id="A0A2G1QTJ3"/>
<reference evidence="2 3" key="1">
    <citation type="submission" date="2017-10" db="EMBL/GenBank/DDBJ databases">
        <title>Sedimentibacterium mangrovi gen. nov., sp. nov., a novel member of family Phyllobacteriacea isolated from mangrove sediment.</title>
        <authorList>
            <person name="Liao H."/>
            <person name="Tian Y."/>
        </authorList>
    </citation>
    <scope>NUCLEOTIDE SEQUENCE [LARGE SCALE GENOMIC DNA]</scope>
    <source>
        <strain evidence="2 3">X9-2-2</strain>
    </source>
</reference>
<dbReference type="InterPro" id="IPR011059">
    <property type="entry name" value="Metal-dep_hydrolase_composite"/>
</dbReference>
<dbReference type="NCBIfam" id="NF011990">
    <property type="entry name" value="PRK15446.2-6"/>
    <property type="match status" value="1"/>
</dbReference>
<dbReference type="SUPFAM" id="SSF51556">
    <property type="entry name" value="Metallo-dependent hydrolases"/>
    <property type="match status" value="1"/>
</dbReference>
<dbReference type="PANTHER" id="PTHR43135:SF3">
    <property type="entry name" value="ALPHA-D-RIBOSE 1-METHYLPHOSPHONATE 5-TRIPHOSPHATE DIPHOSPHATASE"/>
    <property type="match status" value="1"/>
</dbReference>
<dbReference type="GO" id="GO:0019700">
    <property type="term" value="P:organic phosphonate catabolic process"/>
    <property type="evidence" value="ECO:0007669"/>
    <property type="project" value="InterPro"/>
</dbReference>
<comment type="caution">
    <text evidence="2">The sequence shown here is derived from an EMBL/GenBank/DDBJ whole genome shotgun (WGS) entry which is preliminary data.</text>
</comment>
<accession>A0A2G1QTJ3</accession>
<dbReference type="PIRSF" id="PIRSF038971">
    <property type="entry name" value="PhnM"/>
    <property type="match status" value="1"/>
</dbReference>
<dbReference type="NCBIfam" id="NF011981">
    <property type="entry name" value="PRK15446.1-2"/>
    <property type="match status" value="1"/>
</dbReference>
<dbReference type="NCBIfam" id="NF011987">
    <property type="entry name" value="PRK15446.2-3"/>
    <property type="match status" value="1"/>
</dbReference>
<dbReference type="NCBIfam" id="NF011984">
    <property type="entry name" value="PRK15446.1-5"/>
    <property type="match status" value="1"/>
</dbReference>
<dbReference type="EMBL" id="PDVP01000001">
    <property type="protein sequence ID" value="PHP68774.1"/>
    <property type="molecule type" value="Genomic_DNA"/>
</dbReference>
<sequence length="379" mass="41258">MARETILSNARIVMEDEILHGSVLVRDGMIADVSGTGGAAGEDMEGDYLIPGLVELHTDHLEAHYSPRPGVRWNVTSAIQAHDAQVAASGITTVFDCLRMGSDSTDRFETDEMRGLADALLAAQSEGRLRAEHRIHLRCEVSSPDVMEHFVQFDDVPHVALASLMDHAPGQRQFQTMDQYELYYKTKRGLSDEAFAHFVATRQEQSARYSGPHRLAIAQACRERGIALASHDDATLEHVTEAAEAGVKVAEFPTSLEAARASHDADMGVLMGAPNVVRGKSHSGNISARDLARHGVLDILSSDYVPFSLIHAPFTLADEIEGMTLPRAIAMVTANPARQVGLADRGRIAPGLRADLVRVHRDAGVPVVRTVWREGRRVA</sequence>
<organism evidence="2 3">
    <name type="scientific">Zhengella mangrovi</name>
    <dbReference type="NCBI Taxonomy" id="1982044"/>
    <lineage>
        <taxon>Bacteria</taxon>
        <taxon>Pseudomonadati</taxon>
        <taxon>Pseudomonadota</taxon>
        <taxon>Alphaproteobacteria</taxon>
        <taxon>Hyphomicrobiales</taxon>
        <taxon>Notoacmeibacteraceae</taxon>
        <taxon>Zhengella</taxon>
    </lineage>
</organism>
<name>A0A2G1QTJ3_9HYPH</name>
<dbReference type="Proteomes" id="UP000221168">
    <property type="component" value="Unassembled WGS sequence"/>
</dbReference>
<dbReference type="PANTHER" id="PTHR43135">
    <property type="entry name" value="ALPHA-D-RIBOSE 1-METHYLPHOSPHONATE 5-TRIPHOSPHATE DIPHOSPHATASE"/>
    <property type="match status" value="1"/>
</dbReference>
<evidence type="ECO:0000259" key="1">
    <source>
        <dbReference type="Pfam" id="PF01979"/>
    </source>
</evidence>
<dbReference type="InterPro" id="IPR012696">
    <property type="entry name" value="PhnM"/>
</dbReference>
<proteinExistence type="predicted"/>
<evidence type="ECO:0000313" key="3">
    <source>
        <dbReference type="Proteomes" id="UP000221168"/>
    </source>
</evidence>
<dbReference type="Pfam" id="PF01979">
    <property type="entry name" value="Amidohydro_1"/>
    <property type="match status" value="1"/>
</dbReference>
<dbReference type="RefSeq" id="WP_099303172.1">
    <property type="nucleotide sequence ID" value="NZ_PDVP01000001.1"/>
</dbReference>
<dbReference type="CDD" id="cd01306">
    <property type="entry name" value="PhnM"/>
    <property type="match status" value="1"/>
</dbReference>
<dbReference type="SUPFAM" id="SSF51338">
    <property type="entry name" value="Composite domain of metallo-dependent hydrolases"/>
    <property type="match status" value="1"/>
</dbReference>
<dbReference type="InterPro" id="IPR006680">
    <property type="entry name" value="Amidohydro-rel"/>
</dbReference>
<evidence type="ECO:0000313" key="2">
    <source>
        <dbReference type="EMBL" id="PHP68774.1"/>
    </source>
</evidence>
<dbReference type="Gene3D" id="2.30.40.10">
    <property type="entry name" value="Urease, subunit C, domain 1"/>
    <property type="match status" value="2"/>
</dbReference>